<dbReference type="InterPro" id="IPR012349">
    <property type="entry name" value="Split_barrel_FMN-bd"/>
</dbReference>
<organism evidence="3 4">
    <name type="scientific">Rhodococcus gannanensis</name>
    <dbReference type="NCBI Taxonomy" id="1960308"/>
    <lineage>
        <taxon>Bacteria</taxon>
        <taxon>Bacillati</taxon>
        <taxon>Actinomycetota</taxon>
        <taxon>Actinomycetes</taxon>
        <taxon>Mycobacteriales</taxon>
        <taxon>Nocardiaceae</taxon>
        <taxon>Rhodococcus</taxon>
    </lineage>
</organism>
<evidence type="ECO:0000259" key="2">
    <source>
        <dbReference type="Pfam" id="PF01243"/>
    </source>
</evidence>
<evidence type="ECO:0000256" key="1">
    <source>
        <dbReference type="ARBA" id="ARBA00023002"/>
    </source>
</evidence>
<evidence type="ECO:0000313" key="3">
    <source>
        <dbReference type="EMBL" id="MFD1813777.1"/>
    </source>
</evidence>
<keyword evidence="1" id="KW-0560">Oxidoreductase</keyword>
<name>A0ABW4P7T7_9NOCA</name>
<keyword evidence="4" id="KW-1185">Reference proteome</keyword>
<dbReference type="PANTHER" id="PTHR35176">
    <property type="entry name" value="HEME OXYGENASE HI_0854-RELATED"/>
    <property type="match status" value="1"/>
</dbReference>
<sequence>MDRIAAQDLFATARVATLGTVTPEGLPHVVPVVFAMTGGVIASAVDGKPKSTRELRRLANVRASGRATVLVDEYDEDWTRLWWVRADGPADVVDATSPVGAAGVAALRRKYPQYGEAPPAGPVIVVRPDRWVSWISREHNPGRAG</sequence>
<evidence type="ECO:0000313" key="4">
    <source>
        <dbReference type="Proteomes" id="UP001597286"/>
    </source>
</evidence>
<dbReference type="Pfam" id="PF01243">
    <property type="entry name" value="PNPOx_N"/>
    <property type="match status" value="1"/>
</dbReference>
<accession>A0ABW4P7T7</accession>
<dbReference type="Proteomes" id="UP001597286">
    <property type="component" value="Unassembled WGS sequence"/>
</dbReference>
<reference evidence="4" key="1">
    <citation type="journal article" date="2019" name="Int. J. Syst. Evol. Microbiol.">
        <title>The Global Catalogue of Microorganisms (GCM) 10K type strain sequencing project: providing services to taxonomists for standard genome sequencing and annotation.</title>
        <authorList>
            <consortium name="The Broad Institute Genomics Platform"/>
            <consortium name="The Broad Institute Genome Sequencing Center for Infectious Disease"/>
            <person name="Wu L."/>
            <person name="Ma J."/>
        </authorList>
    </citation>
    <scope>NUCLEOTIDE SEQUENCE [LARGE SCALE GENOMIC DNA]</scope>
    <source>
        <strain evidence="4">DT72</strain>
    </source>
</reference>
<dbReference type="RefSeq" id="WP_378486268.1">
    <property type="nucleotide sequence ID" value="NZ_JBHUFB010000012.1"/>
</dbReference>
<dbReference type="Gene3D" id="2.30.110.10">
    <property type="entry name" value="Electron Transport, Fmn-binding Protein, Chain A"/>
    <property type="match status" value="1"/>
</dbReference>
<protein>
    <submittedName>
        <fullName evidence="3">TIGR03668 family PPOX class F420-dependent oxidoreductase</fullName>
    </submittedName>
</protein>
<proteinExistence type="predicted"/>
<dbReference type="NCBIfam" id="TIGR03668">
    <property type="entry name" value="Rv0121_F420"/>
    <property type="match status" value="1"/>
</dbReference>
<feature type="domain" description="Pyridoxamine 5'-phosphate oxidase N-terminal" evidence="2">
    <location>
        <begin position="5"/>
        <end position="134"/>
    </location>
</feature>
<comment type="caution">
    <text evidence="3">The sequence shown here is derived from an EMBL/GenBank/DDBJ whole genome shotgun (WGS) entry which is preliminary data.</text>
</comment>
<gene>
    <name evidence="3" type="ORF">ACFSJG_16275</name>
</gene>
<dbReference type="SUPFAM" id="SSF50475">
    <property type="entry name" value="FMN-binding split barrel"/>
    <property type="match status" value="1"/>
</dbReference>
<dbReference type="InterPro" id="IPR011576">
    <property type="entry name" value="Pyridox_Oxase_N"/>
</dbReference>
<dbReference type="EMBL" id="JBHUFB010000012">
    <property type="protein sequence ID" value="MFD1813777.1"/>
    <property type="molecule type" value="Genomic_DNA"/>
</dbReference>
<dbReference type="PANTHER" id="PTHR35176:SF2">
    <property type="entry name" value="F420H(2)-DEPENDENT REDUCTASE RV1155"/>
    <property type="match status" value="1"/>
</dbReference>
<dbReference type="InterPro" id="IPR052019">
    <property type="entry name" value="F420H2_bilvrd_red/Heme_oxyg"/>
</dbReference>
<dbReference type="InterPro" id="IPR019967">
    <property type="entry name" value="F420-dep_enz_PPOX_Rv0121"/>
</dbReference>